<reference evidence="3" key="1">
    <citation type="submission" date="2018-06" db="EMBL/GenBank/DDBJ databases">
        <authorList>
            <person name="Zhirakovskaya E."/>
        </authorList>
    </citation>
    <scope>NUCLEOTIDE SEQUENCE</scope>
</reference>
<accession>A0A3B0W9M4</accession>
<dbReference type="EMBL" id="UOEY01000102">
    <property type="protein sequence ID" value="VAW40414.1"/>
    <property type="molecule type" value="Genomic_DNA"/>
</dbReference>
<dbReference type="Gene3D" id="2.20.28.30">
    <property type="entry name" value="RNA polymerase ii, chain L"/>
    <property type="match status" value="1"/>
</dbReference>
<protein>
    <recommendedName>
        <fullName evidence="2">Putative regulatory protein FmdB zinc ribbon domain-containing protein</fullName>
    </recommendedName>
</protein>
<feature type="domain" description="Putative regulatory protein FmdB zinc ribbon" evidence="2">
    <location>
        <begin position="1"/>
        <end position="41"/>
    </location>
</feature>
<name>A0A3B0W9M4_9ZZZZ</name>
<dbReference type="SMART" id="SM00834">
    <property type="entry name" value="CxxC_CXXC_SSSS"/>
    <property type="match status" value="1"/>
</dbReference>
<evidence type="ECO:0000313" key="3">
    <source>
        <dbReference type="EMBL" id="VAW40414.1"/>
    </source>
</evidence>
<dbReference type="AlphaFoldDB" id="A0A3B0W9M4"/>
<dbReference type="PANTHER" id="PTHR34404">
    <property type="entry name" value="REGULATORY PROTEIN, FMDB FAMILY"/>
    <property type="match status" value="1"/>
</dbReference>
<evidence type="ECO:0000256" key="1">
    <source>
        <dbReference type="SAM" id="MobiDB-lite"/>
    </source>
</evidence>
<dbReference type="Pfam" id="PF09723">
    <property type="entry name" value="Zn_ribbon_8"/>
    <property type="match status" value="1"/>
</dbReference>
<proteinExistence type="predicted"/>
<feature type="region of interest" description="Disordered" evidence="1">
    <location>
        <begin position="62"/>
        <end position="107"/>
    </location>
</feature>
<dbReference type="InterPro" id="IPR013429">
    <property type="entry name" value="Regulatory_FmdB_Zinc_ribbon"/>
</dbReference>
<evidence type="ECO:0000259" key="2">
    <source>
        <dbReference type="SMART" id="SM00834"/>
    </source>
</evidence>
<organism evidence="3">
    <name type="scientific">hydrothermal vent metagenome</name>
    <dbReference type="NCBI Taxonomy" id="652676"/>
    <lineage>
        <taxon>unclassified sequences</taxon>
        <taxon>metagenomes</taxon>
        <taxon>ecological metagenomes</taxon>
    </lineage>
</organism>
<gene>
    <name evidence="3" type="ORF">MNBD_DELTA04-1514</name>
</gene>
<dbReference type="NCBIfam" id="TIGR02605">
    <property type="entry name" value="CxxC_CxxC_SSSS"/>
    <property type="match status" value="1"/>
</dbReference>
<sequence length="107" mass="11191">MPIYEYECTACDKVFEVQQHMTDHPLETCPDCGGSVRKLVSMSSFQLKGRGWYADGYCGQSNGKGADGDKSGAKGKNGKSVAKKEDGTSSPPCKTGGDSCKGCPAAA</sequence>
<dbReference type="PANTHER" id="PTHR34404:SF2">
    <property type="entry name" value="CONSERVED SERINE RICH PROTEIN"/>
    <property type="match status" value="1"/>
</dbReference>